<feature type="compositionally biased region" description="Pro residues" evidence="1">
    <location>
        <begin position="13"/>
        <end position="49"/>
    </location>
</feature>
<evidence type="ECO:0000313" key="4">
    <source>
        <dbReference type="Proteomes" id="UP000663870"/>
    </source>
</evidence>
<evidence type="ECO:0000313" key="2">
    <source>
        <dbReference type="EMBL" id="CAF1155348.1"/>
    </source>
</evidence>
<dbReference type="PRINTS" id="PR01217">
    <property type="entry name" value="PRICHEXTENSN"/>
</dbReference>
<proteinExistence type="predicted"/>
<keyword evidence="4" id="KW-1185">Reference proteome</keyword>
<gene>
    <name evidence="3" type="ORF">JXQ802_LOCUS34661</name>
    <name evidence="2" type="ORF">PYM288_LOCUS22452</name>
</gene>
<accession>A0A815KSD7</accession>
<comment type="caution">
    <text evidence="3">The sequence shown here is derived from an EMBL/GenBank/DDBJ whole genome shotgun (WGS) entry which is preliminary data.</text>
</comment>
<protein>
    <submittedName>
        <fullName evidence="3">Uncharacterized protein</fullName>
    </submittedName>
</protein>
<evidence type="ECO:0000313" key="3">
    <source>
        <dbReference type="EMBL" id="CAF1400144.1"/>
    </source>
</evidence>
<sequence>MKQFLFFATAPPTGKPTPKPTGKPTPKPTGKPTPKPTGKPTPKPTPKPTQKPTAKPTTPPKIPDCYDGIKNGNETGIDCGGGVCPKCDNGMPCRGDEDCDSNQCEQNVCQSKFYEK</sequence>
<dbReference type="EMBL" id="CAJNOH010000962">
    <property type="protein sequence ID" value="CAF1155348.1"/>
    <property type="molecule type" value="Genomic_DNA"/>
</dbReference>
<name>A0A815KSD7_9BILA</name>
<dbReference type="EMBL" id="CAJNOL010001663">
    <property type="protein sequence ID" value="CAF1400144.1"/>
    <property type="molecule type" value="Genomic_DNA"/>
</dbReference>
<dbReference type="Proteomes" id="UP000663870">
    <property type="component" value="Unassembled WGS sequence"/>
</dbReference>
<reference evidence="3" key="1">
    <citation type="submission" date="2021-02" db="EMBL/GenBank/DDBJ databases">
        <authorList>
            <person name="Nowell W R."/>
        </authorList>
    </citation>
    <scope>NUCLEOTIDE SEQUENCE</scope>
</reference>
<dbReference type="Proteomes" id="UP000663854">
    <property type="component" value="Unassembled WGS sequence"/>
</dbReference>
<feature type="region of interest" description="Disordered" evidence="1">
    <location>
        <begin position="1"/>
        <end position="67"/>
    </location>
</feature>
<evidence type="ECO:0000256" key="1">
    <source>
        <dbReference type="SAM" id="MobiDB-lite"/>
    </source>
</evidence>
<organism evidence="3 4">
    <name type="scientific">Rotaria sordida</name>
    <dbReference type="NCBI Taxonomy" id="392033"/>
    <lineage>
        <taxon>Eukaryota</taxon>
        <taxon>Metazoa</taxon>
        <taxon>Spiralia</taxon>
        <taxon>Gnathifera</taxon>
        <taxon>Rotifera</taxon>
        <taxon>Eurotatoria</taxon>
        <taxon>Bdelloidea</taxon>
        <taxon>Philodinida</taxon>
        <taxon>Philodinidae</taxon>
        <taxon>Rotaria</taxon>
    </lineage>
</organism>
<dbReference type="AlphaFoldDB" id="A0A815KSD7"/>